<sequence>MTDLLTHLRQSPYQSYSYSYPHKSAYRPLAQPVALDMLWQQEDRSALFGYIHVPFCTYRCGFCNLFALGQPGAALVDDYVTQLVAQLRVTGALLGQRQFARFAIGGGTPSYLSAAQLARVFDAVYSALGAELAQIPSGIEVSPETATAERLQVCRDAGIDRVSMGVQSFVEAELSALVRPAQNGAVLAAVEQVRRLGFPTLNLDLIYGIPGQTAASFAASLRSLVALQPEEIYLYPLYVRERTGMARLQRGNVALADDPRRALYDIGRDTLRAAGYTQVSMRLFRAAHAPESGGPAYCCQDDGMIGFGCGARSYTRTLHYSDHYAVERAGVSAILRNYIAQDAASFATARYGFVLDAAEQRRRYLIQSLLTWPGLDTQAFARRFGLPAHDCFAELAELERAGLAERRGAVVAMTELGMAHADAIGPWLNSTQVQSRMNADAAA</sequence>
<dbReference type="GO" id="GO:0003824">
    <property type="term" value="F:catalytic activity"/>
    <property type="evidence" value="ECO:0007669"/>
    <property type="project" value="InterPro"/>
</dbReference>
<keyword evidence="5" id="KW-0411">Iron-sulfur</keyword>
<comment type="cofactor">
    <cofactor evidence="1">
        <name>[4Fe-4S] cluster</name>
        <dbReference type="ChEBI" id="CHEBI:49883"/>
    </cofactor>
</comment>
<evidence type="ECO:0000313" key="8">
    <source>
        <dbReference type="Proteomes" id="UP000295293"/>
    </source>
</evidence>
<dbReference type="Proteomes" id="UP000295293">
    <property type="component" value="Unassembled WGS sequence"/>
</dbReference>
<reference evidence="7 8" key="1">
    <citation type="submission" date="2019-03" db="EMBL/GenBank/DDBJ databases">
        <title>Genomic Encyclopedia of Type Strains, Phase IV (KMG-IV): sequencing the most valuable type-strain genomes for metagenomic binning, comparative biology and taxonomic classification.</title>
        <authorList>
            <person name="Goeker M."/>
        </authorList>
    </citation>
    <scope>NUCLEOTIDE SEQUENCE [LARGE SCALE GENOMIC DNA]</scope>
    <source>
        <strain evidence="7 8">DSM 21667</strain>
    </source>
</reference>
<dbReference type="SUPFAM" id="SSF102114">
    <property type="entry name" value="Radical SAM enzymes"/>
    <property type="match status" value="1"/>
</dbReference>
<dbReference type="Gene3D" id="3.20.20.70">
    <property type="entry name" value="Aldolase class I"/>
    <property type="match status" value="1"/>
</dbReference>
<dbReference type="Pfam" id="PF06969">
    <property type="entry name" value="HemN_C"/>
    <property type="match status" value="1"/>
</dbReference>
<dbReference type="GO" id="GO:0006779">
    <property type="term" value="P:porphyrin-containing compound biosynthetic process"/>
    <property type="evidence" value="ECO:0007669"/>
    <property type="project" value="TreeGrafter"/>
</dbReference>
<comment type="caution">
    <text evidence="7">The sequence shown here is derived from an EMBL/GenBank/DDBJ whole genome shotgun (WGS) entry which is preliminary data.</text>
</comment>
<dbReference type="SMART" id="SM00729">
    <property type="entry name" value="Elp3"/>
    <property type="match status" value="1"/>
</dbReference>
<dbReference type="CDD" id="cd01335">
    <property type="entry name" value="Radical_SAM"/>
    <property type="match status" value="1"/>
</dbReference>
<feature type="domain" description="Radical SAM core" evidence="6">
    <location>
        <begin position="41"/>
        <end position="277"/>
    </location>
</feature>
<dbReference type="PANTHER" id="PTHR13932:SF5">
    <property type="entry name" value="RADICAL S-ADENOSYL METHIONINE DOMAIN-CONTAINING PROTEIN 1, MITOCHONDRIAL"/>
    <property type="match status" value="1"/>
</dbReference>
<accession>A0A4R6Z4M3</accession>
<evidence type="ECO:0000313" key="7">
    <source>
        <dbReference type="EMBL" id="TDR46601.1"/>
    </source>
</evidence>
<dbReference type="OrthoDB" id="9808022at2"/>
<dbReference type="GO" id="GO:0046872">
    <property type="term" value="F:metal ion binding"/>
    <property type="evidence" value="ECO:0007669"/>
    <property type="project" value="UniProtKB-KW"/>
</dbReference>
<name>A0A4R6Z4M3_9GAMM</name>
<dbReference type="PROSITE" id="PS51918">
    <property type="entry name" value="RADICAL_SAM"/>
    <property type="match status" value="1"/>
</dbReference>
<dbReference type="Pfam" id="PF04055">
    <property type="entry name" value="Radical_SAM"/>
    <property type="match status" value="1"/>
</dbReference>
<dbReference type="SFLD" id="SFLDS00029">
    <property type="entry name" value="Radical_SAM"/>
    <property type="match status" value="1"/>
</dbReference>
<organism evidence="7 8">
    <name type="scientific">Tahibacter aquaticus</name>
    <dbReference type="NCBI Taxonomy" id="520092"/>
    <lineage>
        <taxon>Bacteria</taxon>
        <taxon>Pseudomonadati</taxon>
        <taxon>Pseudomonadota</taxon>
        <taxon>Gammaproteobacteria</taxon>
        <taxon>Lysobacterales</taxon>
        <taxon>Rhodanobacteraceae</taxon>
        <taxon>Tahibacter</taxon>
    </lineage>
</organism>
<keyword evidence="4" id="KW-0408">Iron</keyword>
<dbReference type="InterPro" id="IPR006638">
    <property type="entry name" value="Elp3/MiaA/NifB-like_rSAM"/>
</dbReference>
<dbReference type="NCBIfam" id="NF006067">
    <property type="entry name" value="PRK08208.1"/>
    <property type="match status" value="1"/>
</dbReference>
<dbReference type="EMBL" id="SNZH01000003">
    <property type="protein sequence ID" value="TDR46601.1"/>
    <property type="molecule type" value="Genomic_DNA"/>
</dbReference>
<dbReference type="InterPro" id="IPR007197">
    <property type="entry name" value="rSAM"/>
</dbReference>
<dbReference type="PANTHER" id="PTHR13932">
    <property type="entry name" value="COPROPORPHYRINIGEN III OXIDASE"/>
    <property type="match status" value="1"/>
</dbReference>
<dbReference type="GO" id="GO:0051539">
    <property type="term" value="F:4 iron, 4 sulfur cluster binding"/>
    <property type="evidence" value="ECO:0007669"/>
    <property type="project" value="TreeGrafter"/>
</dbReference>
<gene>
    <name evidence="7" type="ORF">DFR29_103135</name>
</gene>
<evidence type="ECO:0000256" key="1">
    <source>
        <dbReference type="ARBA" id="ARBA00001966"/>
    </source>
</evidence>
<keyword evidence="2" id="KW-0949">S-adenosyl-L-methionine</keyword>
<keyword evidence="3" id="KW-0479">Metal-binding</keyword>
<dbReference type="InterPro" id="IPR010723">
    <property type="entry name" value="HemN_C"/>
</dbReference>
<dbReference type="InterPro" id="IPR013785">
    <property type="entry name" value="Aldolase_TIM"/>
</dbReference>
<dbReference type="InterPro" id="IPR034505">
    <property type="entry name" value="Coproporphyrinogen-III_oxidase"/>
</dbReference>
<dbReference type="SFLD" id="SFLDG01065">
    <property type="entry name" value="anaerobic_coproporphyrinogen-I"/>
    <property type="match status" value="1"/>
</dbReference>
<evidence type="ECO:0000256" key="3">
    <source>
        <dbReference type="ARBA" id="ARBA00022723"/>
    </source>
</evidence>
<proteinExistence type="predicted"/>
<dbReference type="GO" id="GO:0005737">
    <property type="term" value="C:cytoplasm"/>
    <property type="evidence" value="ECO:0007669"/>
    <property type="project" value="TreeGrafter"/>
</dbReference>
<evidence type="ECO:0000256" key="2">
    <source>
        <dbReference type="ARBA" id="ARBA00022691"/>
    </source>
</evidence>
<keyword evidence="8" id="KW-1185">Reference proteome</keyword>
<dbReference type="InterPro" id="IPR058240">
    <property type="entry name" value="rSAM_sf"/>
</dbReference>
<evidence type="ECO:0000259" key="6">
    <source>
        <dbReference type="PROSITE" id="PS51918"/>
    </source>
</evidence>
<dbReference type="AlphaFoldDB" id="A0A4R6Z4M3"/>
<evidence type="ECO:0000256" key="4">
    <source>
        <dbReference type="ARBA" id="ARBA00023004"/>
    </source>
</evidence>
<dbReference type="RefSeq" id="WP_133817739.1">
    <property type="nucleotide sequence ID" value="NZ_SNZH01000003.1"/>
</dbReference>
<evidence type="ECO:0000256" key="5">
    <source>
        <dbReference type="ARBA" id="ARBA00023014"/>
    </source>
</evidence>
<protein>
    <submittedName>
        <fullName evidence="7">Oxygen-independent coproporphyrinogen-3 oxidase</fullName>
    </submittedName>
</protein>